<dbReference type="PANTHER" id="PTHR32196">
    <property type="entry name" value="ABC TRANSPORTER PERMEASE PROTEIN YPHD-RELATED-RELATED"/>
    <property type="match status" value="1"/>
</dbReference>
<keyword evidence="2" id="KW-1003">Cell membrane</keyword>
<comment type="subcellular location">
    <subcellularLocation>
        <location evidence="1">Cell membrane</location>
        <topology evidence="1">Multi-pass membrane protein</topology>
    </subcellularLocation>
</comment>
<evidence type="ECO:0000256" key="2">
    <source>
        <dbReference type="ARBA" id="ARBA00022475"/>
    </source>
</evidence>
<sequence length="311" mass="33083">MSNKILRQYGTLIALFVVVVIFSALKPGAFPTFANLVNITRQISLLTIISVGATIAMVVAEFDLSIGAVASFGGVLAAGFTVQGMNVVLSMLIPIGLSFLFGLGNGYLITRFRIFSFIATLSTGTILGGVTFWYTGGATIFGGIPDSFLWLGQAKIGFIPIPTILMIAVVVFFWFIFSWTEFGRRLYAIGGNPVASRLSGVHVSRDKTYAFGLSSLLSAFTGVILASRLGSAHPTGGSGMLLQAYAAVFLGMTAFKAGIPNIWGTFIGSLLIGVVANGLTMLQVPYFLQDIVTGMIVILAVILQHIDEWRG</sequence>
<dbReference type="Pfam" id="PF02653">
    <property type="entry name" value="BPD_transp_2"/>
    <property type="match status" value="1"/>
</dbReference>
<evidence type="ECO:0000256" key="5">
    <source>
        <dbReference type="ARBA" id="ARBA00023136"/>
    </source>
</evidence>
<protein>
    <submittedName>
        <fullName evidence="7">Ribose transport system permease protein RbsC</fullName>
    </submittedName>
</protein>
<dbReference type="AlphaFoldDB" id="A0A1V5SM52"/>
<feature type="transmembrane region" description="Helical" evidence="6">
    <location>
        <begin position="12"/>
        <end position="33"/>
    </location>
</feature>
<feature type="transmembrane region" description="Helical" evidence="6">
    <location>
        <begin position="39"/>
        <end position="59"/>
    </location>
</feature>
<reference evidence="7" key="1">
    <citation type="submission" date="2017-02" db="EMBL/GenBank/DDBJ databases">
        <title>Delving into the versatile metabolic prowess of the omnipresent phylum Bacteroidetes.</title>
        <authorList>
            <person name="Nobu M.K."/>
            <person name="Mei R."/>
            <person name="Narihiro T."/>
            <person name="Kuroda K."/>
            <person name="Liu W.-T."/>
        </authorList>
    </citation>
    <scope>NUCLEOTIDE SEQUENCE</scope>
    <source>
        <strain evidence="7">ADurb.Bin276</strain>
    </source>
</reference>
<organism evidence="7">
    <name type="scientific">Candidatus Atribacter allofermentans</name>
    <dbReference type="NCBI Taxonomy" id="1852833"/>
    <lineage>
        <taxon>Bacteria</taxon>
        <taxon>Pseudomonadati</taxon>
        <taxon>Atribacterota</taxon>
        <taxon>Atribacteria</taxon>
        <taxon>Atribacterales</taxon>
        <taxon>Atribacteraceae</taxon>
        <taxon>Atribacter</taxon>
    </lineage>
</organism>
<evidence type="ECO:0000256" key="4">
    <source>
        <dbReference type="ARBA" id="ARBA00022989"/>
    </source>
</evidence>
<feature type="transmembrane region" description="Helical" evidence="6">
    <location>
        <begin position="262"/>
        <end position="280"/>
    </location>
</feature>
<comment type="caution">
    <text evidence="7">The sequence shown here is derived from an EMBL/GenBank/DDBJ whole genome shotgun (WGS) entry which is preliminary data.</text>
</comment>
<evidence type="ECO:0000313" key="7">
    <source>
        <dbReference type="EMBL" id="OQA55567.1"/>
    </source>
</evidence>
<dbReference type="CDD" id="cd06579">
    <property type="entry name" value="TM_PBP1_transp_AraH_like"/>
    <property type="match status" value="1"/>
</dbReference>
<feature type="transmembrane region" description="Helical" evidence="6">
    <location>
        <begin position="156"/>
        <end position="177"/>
    </location>
</feature>
<accession>A0A1V5SM52</accession>
<dbReference type="PANTHER" id="PTHR32196:SF72">
    <property type="entry name" value="RIBOSE IMPORT PERMEASE PROTEIN RBSC"/>
    <property type="match status" value="1"/>
</dbReference>
<dbReference type="EMBL" id="MWBQ01000151">
    <property type="protein sequence ID" value="OQA55567.1"/>
    <property type="molecule type" value="Genomic_DNA"/>
</dbReference>
<evidence type="ECO:0000256" key="3">
    <source>
        <dbReference type="ARBA" id="ARBA00022692"/>
    </source>
</evidence>
<feature type="transmembrane region" description="Helical" evidence="6">
    <location>
        <begin position="286"/>
        <end position="306"/>
    </location>
</feature>
<gene>
    <name evidence="7" type="primary">rbsC_26</name>
    <name evidence="7" type="ORF">BWY41_01623</name>
</gene>
<evidence type="ECO:0000256" key="6">
    <source>
        <dbReference type="SAM" id="Phobius"/>
    </source>
</evidence>
<dbReference type="GO" id="GO:0005886">
    <property type="term" value="C:plasma membrane"/>
    <property type="evidence" value="ECO:0007669"/>
    <property type="project" value="UniProtKB-SubCell"/>
</dbReference>
<dbReference type="InterPro" id="IPR001851">
    <property type="entry name" value="ABC_transp_permease"/>
</dbReference>
<proteinExistence type="predicted"/>
<feature type="transmembrane region" description="Helical" evidence="6">
    <location>
        <begin position="209"/>
        <end position="230"/>
    </location>
</feature>
<feature type="transmembrane region" description="Helical" evidence="6">
    <location>
        <begin position="115"/>
        <end position="136"/>
    </location>
</feature>
<name>A0A1V5SM52_9BACT</name>
<feature type="transmembrane region" description="Helical" evidence="6">
    <location>
        <begin position="64"/>
        <end position="82"/>
    </location>
</feature>
<feature type="transmembrane region" description="Helical" evidence="6">
    <location>
        <begin position="88"/>
        <end position="108"/>
    </location>
</feature>
<evidence type="ECO:0000256" key="1">
    <source>
        <dbReference type="ARBA" id="ARBA00004651"/>
    </source>
</evidence>
<dbReference type="GO" id="GO:0022857">
    <property type="term" value="F:transmembrane transporter activity"/>
    <property type="evidence" value="ECO:0007669"/>
    <property type="project" value="InterPro"/>
</dbReference>
<dbReference type="Proteomes" id="UP000485569">
    <property type="component" value="Unassembled WGS sequence"/>
</dbReference>
<keyword evidence="3 6" id="KW-0812">Transmembrane</keyword>
<keyword evidence="4 6" id="KW-1133">Transmembrane helix</keyword>
<keyword evidence="5 6" id="KW-0472">Membrane</keyword>